<evidence type="ECO:0000313" key="10">
    <source>
        <dbReference type="Proteomes" id="UP000638043"/>
    </source>
</evidence>
<evidence type="ECO:0000256" key="2">
    <source>
        <dbReference type="ARBA" id="ARBA00022448"/>
    </source>
</evidence>
<evidence type="ECO:0000313" key="9">
    <source>
        <dbReference type="EMBL" id="GGO65020.1"/>
    </source>
</evidence>
<dbReference type="Gene3D" id="1.10.3720.10">
    <property type="entry name" value="MetI-like"/>
    <property type="match status" value="1"/>
</dbReference>
<keyword evidence="4 7" id="KW-0812">Transmembrane</keyword>
<dbReference type="CDD" id="cd06261">
    <property type="entry name" value="TM_PBP2"/>
    <property type="match status" value="1"/>
</dbReference>
<dbReference type="Proteomes" id="UP000638043">
    <property type="component" value="Unassembled WGS sequence"/>
</dbReference>
<comment type="similarity">
    <text evidence="7">Belongs to the binding-protein-dependent transport system permease family.</text>
</comment>
<comment type="caution">
    <text evidence="9">The sequence shown here is derived from an EMBL/GenBank/DDBJ whole genome shotgun (WGS) entry which is preliminary data.</text>
</comment>
<evidence type="ECO:0000256" key="1">
    <source>
        <dbReference type="ARBA" id="ARBA00004651"/>
    </source>
</evidence>
<proteinExistence type="inferred from homology"/>
<evidence type="ECO:0000256" key="6">
    <source>
        <dbReference type="ARBA" id="ARBA00023136"/>
    </source>
</evidence>
<dbReference type="InterPro" id="IPR035906">
    <property type="entry name" value="MetI-like_sf"/>
</dbReference>
<dbReference type="PANTHER" id="PTHR30193:SF37">
    <property type="entry name" value="INNER MEMBRANE ABC TRANSPORTER PERMEASE PROTEIN YCJO"/>
    <property type="match status" value="1"/>
</dbReference>
<evidence type="ECO:0000256" key="3">
    <source>
        <dbReference type="ARBA" id="ARBA00022475"/>
    </source>
</evidence>
<dbReference type="Pfam" id="PF00528">
    <property type="entry name" value="BPD_transp_1"/>
    <property type="match status" value="1"/>
</dbReference>
<dbReference type="InterPro" id="IPR051393">
    <property type="entry name" value="ABC_transporter_permease"/>
</dbReference>
<feature type="transmembrane region" description="Helical" evidence="7">
    <location>
        <begin position="282"/>
        <end position="306"/>
    </location>
</feature>
<feature type="domain" description="ABC transmembrane type-1" evidence="8">
    <location>
        <begin position="90"/>
        <end position="303"/>
    </location>
</feature>
<gene>
    <name evidence="9" type="ORF">GCM10010910_21240</name>
</gene>
<dbReference type="EMBL" id="BMMQ01000006">
    <property type="protein sequence ID" value="GGO65020.1"/>
    <property type="molecule type" value="Genomic_DNA"/>
</dbReference>
<feature type="transmembrane region" description="Helical" evidence="7">
    <location>
        <begin position="31"/>
        <end position="50"/>
    </location>
</feature>
<evidence type="ECO:0000256" key="7">
    <source>
        <dbReference type="RuleBase" id="RU363032"/>
    </source>
</evidence>
<feature type="transmembrane region" description="Helical" evidence="7">
    <location>
        <begin position="225"/>
        <end position="247"/>
    </location>
</feature>
<dbReference type="PROSITE" id="PS50928">
    <property type="entry name" value="ABC_TM1"/>
    <property type="match status" value="1"/>
</dbReference>
<keyword evidence="6 7" id="KW-0472">Membrane</keyword>
<keyword evidence="2 7" id="KW-0813">Transport</keyword>
<reference evidence="10" key="1">
    <citation type="journal article" date="2019" name="Int. J. Syst. Evol. Microbiol.">
        <title>The Global Catalogue of Microorganisms (GCM) 10K type strain sequencing project: providing services to taxonomists for standard genome sequencing and annotation.</title>
        <authorList>
            <consortium name="The Broad Institute Genomics Platform"/>
            <consortium name="The Broad Institute Genome Sequencing Center for Infectious Disease"/>
            <person name="Wu L."/>
            <person name="Ma J."/>
        </authorList>
    </citation>
    <scope>NUCLEOTIDE SEQUENCE [LARGE SCALE GENOMIC DNA]</scope>
    <source>
        <strain evidence="10">CGMCC 4.7181</strain>
    </source>
</reference>
<dbReference type="PANTHER" id="PTHR30193">
    <property type="entry name" value="ABC TRANSPORTER PERMEASE PROTEIN"/>
    <property type="match status" value="1"/>
</dbReference>
<accession>A0ABQ2N6P9</accession>
<keyword evidence="3" id="KW-1003">Cell membrane</keyword>
<feature type="transmembrane region" description="Helical" evidence="7">
    <location>
        <begin position="94"/>
        <end position="115"/>
    </location>
</feature>
<feature type="transmembrane region" description="Helical" evidence="7">
    <location>
        <begin position="127"/>
        <end position="147"/>
    </location>
</feature>
<organism evidence="9 10">
    <name type="scientific">Microbacterium nanhaiense</name>
    <dbReference type="NCBI Taxonomy" id="1301026"/>
    <lineage>
        <taxon>Bacteria</taxon>
        <taxon>Bacillati</taxon>
        <taxon>Actinomycetota</taxon>
        <taxon>Actinomycetes</taxon>
        <taxon>Micrococcales</taxon>
        <taxon>Microbacteriaceae</taxon>
        <taxon>Microbacterium</taxon>
    </lineage>
</organism>
<name>A0ABQ2N6P9_9MICO</name>
<comment type="subcellular location">
    <subcellularLocation>
        <location evidence="1 7">Cell membrane</location>
        <topology evidence="1 7">Multi-pass membrane protein</topology>
    </subcellularLocation>
</comment>
<evidence type="ECO:0000256" key="4">
    <source>
        <dbReference type="ARBA" id="ARBA00022692"/>
    </source>
</evidence>
<dbReference type="SUPFAM" id="SSF161098">
    <property type="entry name" value="MetI-like"/>
    <property type="match status" value="1"/>
</dbReference>
<evidence type="ECO:0000256" key="5">
    <source>
        <dbReference type="ARBA" id="ARBA00022989"/>
    </source>
</evidence>
<dbReference type="RefSeq" id="WP_188701704.1">
    <property type="nucleotide sequence ID" value="NZ_BMMQ01000006.1"/>
</dbReference>
<feature type="transmembrane region" description="Helical" evidence="7">
    <location>
        <begin position="177"/>
        <end position="204"/>
    </location>
</feature>
<keyword evidence="10" id="KW-1185">Reference proteome</keyword>
<dbReference type="InterPro" id="IPR000515">
    <property type="entry name" value="MetI-like"/>
</dbReference>
<protein>
    <submittedName>
        <fullName evidence="9">Sugar ABC transporter permease</fullName>
    </submittedName>
</protein>
<keyword evidence="5 7" id="KW-1133">Transmembrane helix</keyword>
<sequence>MTAPSTIDIVTAGGRRGGRRIPASVSFRRQLIPWLFLVPGLVLAIVFKFVPMFDGIRMSFLKVQPFLGDEFVGWDNYATVLGDKRFIESIGNTVTIAVFQTVGAVVVAFLLALLMEGSARWLRWTRTAVFLPVVTALAIIGEVWRILLFPSEAGFANRVIGFFGIPPQDFLSDPNQAIWWVVVVGIWTAAPYNMIILLAGLVGIDRTLYEASAMDGVSTWQRLRHIVIPSMRSSFAVVLTLAAIRALRVFTEVYVLTGGGPAGSTEVWMTRTFSLGFDQYKLGVASAASVILLVVTLVLTIGVQWITRRKGNN</sequence>
<evidence type="ECO:0000259" key="8">
    <source>
        <dbReference type="PROSITE" id="PS50928"/>
    </source>
</evidence>